<reference evidence="10 12" key="1">
    <citation type="submission" date="2014-09" db="EMBL/GenBank/DDBJ databases">
        <title>Lactobacillus mucosae CRL573 Genome Sequencing.</title>
        <authorList>
            <person name="Bleckwedel J."/>
            <person name="Teran L.C."/>
            <person name="Bonacina J."/>
            <person name="Saavedra L."/>
            <person name="Mozzi F.B."/>
            <person name="Raya R.R."/>
        </authorList>
    </citation>
    <scope>NUCLEOTIDE SEQUENCE [LARGE SCALE GENOMIC DNA]</scope>
    <source>
        <strain evidence="10 12">CRL573</strain>
    </source>
</reference>
<dbReference type="PROSITE" id="PS00211">
    <property type="entry name" value="ABC_TRANSPORTER_1"/>
    <property type="match status" value="1"/>
</dbReference>
<name>A0A099YAK2_LIMMU</name>
<keyword evidence="11" id="KW-0378">Hydrolase</keyword>
<keyword evidence="5" id="KW-0547">Nucleotide-binding</keyword>
<keyword evidence="3" id="KW-0813">Transport</keyword>
<evidence type="ECO:0000256" key="7">
    <source>
        <dbReference type="ARBA" id="ARBA00022970"/>
    </source>
</evidence>
<evidence type="ECO:0000256" key="2">
    <source>
        <dbReference type="ARBA" id="ARBA00005417"/>
    </source>
</evidence>
<evidence type="ECO:0000256" key="5">
    <source>
        <dbReference type="ARBA" id="ARBA00022741"/>
    </source>
</evidence>
<reference evidence="11 13" key="2">
    <citation type="submission" date="2019-06" db="EMBL/GenBank/DDBJ databases">
        <authorList>
            <person name="Rodrigo-Torres L."/>
            <person name="Arahal R. D."/>
            <person name="Lucena T."/>
        </authorList>
    </citation>
    <scope>NUCLEOTIDE SEQUENCE [LARGE SCALE GENOMIC DNA]</scope>
    <source>
        <strain evidence="11 13">INIA P508</strain>
    </source>
</reference>
<dbReference type="InterPro" id="IPR030679">
    <property type="entry name" value="ABC_ATPase_HisP-typ"/>
</dbReference>
<evidence type="ECO:0000256" key="6">
    <source>
        <dbReference type="ARBA" id="ARBA00022840"/>
    </source>
</evidence>
<evidence type="ECO:0000313" key="10">
    <source>
        <dbReference type="EMBL" id="KGL66426.1"/>
    </source>
</evidence>
<proteinExistence type="inferred from homology"/>
<dbReference type="GO" id="GO:0015424">
    <property type="term" value="F:ABC-type amino acid transporter activity"/>
    <property type="evidence" value="ECO:0007669"/>
    <property type="project" value="InterPro"/>
</dbReference>
<dbReference type="PANTHER" id="PTHR43166">
    <property type="entry name" value="AMINO ACID IMPORT ATP-BINDING PROTEIN"/>
    <property type="match status" value="1"/>
</dbReference>
<dbReference type="AlphaFoldDB" id="A0A099YAK2"/>
<keyword evidence="4" id="KW-1003">Cell membrane</keyword>
<dbReference type="InterPro" id="IPR017871">
    <property type="entry name" value="ABC_transporter-like_CS"/>
</dbReference>
<organism evidence="10 12">
    <name type="scientific">Limosilactobacillus mucosae</name>
    <name type="common">Lactobacillus mucosae</name>
    <dbReference type="NCBI Taxonomy" id="97478"/>
    <lineage>
        <taxon>Bacteria</taxon>
        <taxon>Bacillati</taxon>
        <taxon>Bacillota</taxon>
        <taxon>Bacilli</taxon>
        <taxon>Lactobacillales</taxon>
        <taxon>Lactobacillaceae</taxon>
        <taxon>Limosilactobacillus</taxon>
    </lineage>
</organism>
<sequence>MKLAKINKWFGEKHVLKDVSLEFPAGQTTVLVGPSGSGKSTILRSLNLLEQPDRGTYDFDKLHLNFAKSVSRKQKLLLRQKTGMVFQDYNLFPHLTVLQNVTEGPIRVLKKSKEAANQEALEILSKVGLCDFAGSYPAQLSGGQAQRVAIARALAMKPEYVLLDEPTSALDPELELEVLRVLLKLAQENQSLIIVTHNMVFARRVADRIVFVEDGTIKYDGDPTAFFAPDNPDERIRHFIAAMTMEELEA</sequence>
<feature type="domain" description="ABC transporter" evidence="9">
    <location>
        <begin position="1"/>
        <end position="239"/>
    </location>
</feature>
<evidence type="ECO:0000256" key="8">
    <source>
        <dbReference type="ARBA" id="ARBA00023136"/>
    </source>
</evidence>
<dbReference type="SMART" id="SM00382">
    <property type="entry name" value="AAA"/>
    <property type="match status" value="1"/>
</dbReference>
<keyword evidence="7" id="KW-0029">Amino-acid transport</keyword>
<comment type="similarity">
    <text evidence="2">Belongs to the ABC transporter superfamily.</text>
</comment>
<dbReference type="InterPro" id="IPR050086">
    <property type="entry name" value="MetN_ABC_transporter-like"/>
</dbReference>
<dbReference type="Gene3D" id="3.40.50.300">
    <property type="entry name" value="P-loop containing nucleotide triphosphate hydrolases"/>
    <property type="match status" value="1"/>
</dbReference>
<protein>
    <submittedName>
        <fullName evidence="10">Arginine ABC transporter ATP-binding protein</fullName>
    </submittedName>
    <submittedName>
        <fullName evidence="11">L-cystine import ATP-binding protein TcyC</fullName>
        <ecNumber evidence="11">3.6.3.-</ecNumber>
    </submittedName>
</protein>
<evidence type="ECO:0000313" key="13">
    <source>
        <dbReference type="Proteomes" id="UP000365705"/>
    </source>
</evidence>
<evidence type="ECO:0000259" key="9">
    <source>
        <dbReference type="PROSITE" id="PS50893"/>
    </source>
</evidence>
<dbReference type="EMBL" id="CABFNH010000032">
    <property type="protein sequence ID" value="VTZ93459.1"/>
    <property type="molecule type" value="Genomic_DNA"/>
</dbReference>
<dbReference type="SUPFAM" id="SSF52540">
    <property type="entry name" value="P-loop containing nucleoside triphosphate hydrolases"/>
    <property type="match status" value="1"/>
</dbReference>
<keyword evidence="6 10" id="KW-0067">ATP-binding</keyword>
<dbReference type="InterPro" id="IPR003593">
    <property type="entry name" value="AAA+_ATPase"/>
</dbReference>
<dbReference type="EMBL" id="JROC01000036">
    <property type="protein sequence ID" value="KGL66426.1"/>
    <property type="molecule type" value="Genomic_DNA"/>
</dbReference>
<keyword evidence="8" id="KW-0472">Membrane</keyword>
<evidence type="ECO:0000256" key="4">
    <source>
        <dbReference type="ARBA" id="ARBA00022475"/>
    </source>
</evidence>
<evidence type="ECO:0000256" key="3">
    <source>
        <dbReference type="ARBA" id="ARBA00022448"/>
    </source>
</evidence>
<evidence type="ECO:0000256" key="1">
    <source>
        <dbReference type="ARBA" id="ARBA00004202"/>
    </source>
</evidence>
<dbReference type="EC" id="3.6.3.-" evidence="11"/>
<dbReference type="Pfam" id="PF00005">
    <property type="entry name" value="ABC_tran"/>
    <property type="match status" value="1"/>
</dbReference>
<dbReference type="PROSITE" id="PS50893">
    <property type="entry name" value="ABC_TRANSPORTER_2"/>
    <property type="match status" value="1"/>
</dbReference>
<evidence type="ECO:0000313" key="12">
    <source>
        <dbReference type="Proteomes" id="UP000030001"/>
    </source>
</evidence>
<dbReference type="PANTHER" id="PTHR43166:SF9">
    <property type="entry name" value="GLUTAMATE_ASPARTATE IMPORT ATP-BINDING PROTEIN GLTL"/>
    <property type="match status" value="1"/>
</dbReference>
<dbReference type="PIRSF" id="PIRSF039085">
    <property type="entry name" value="ABC_ATPase_HisP"/>
    <property type="match status" value="1"/>
</dbReference>
<dbReference type="InterPro" id="IPR003439">
    <property type="entry name" value="ABC_transporter-like_ATP-bd"/>
</dbReference>
<gene>
    <name evidence="11" type="primary">tcyC</name>
    <name evidence="11" type="ORF">LMUP508_01961</name>
    <name evidence="10" type="ORF">LX03_08630</name>
</gene>
<accession>A0A099YAK2</accession>
<evidence type="ECO:0000313" key="11">
    <source>
        <dbReference type="EMBL" id="VTZ93459.1"/>
    </source>
</evidence>
<dbReference type="GO" id="GO:0005886">
    <property type="term" value="C:plasma membrane"/>
    <property type="evidence" value="ECO:0007669"/>
    <property type="project" value="UniProtKB-SubCell"/>
</dbReference>
<dbReference type="GO" id="GO:0005524">
    <property type="term" value="F:ATP binding"/>
    <property type="evidence" value="ECO:0007669"/>
    <property type="project" value="UniProtKB-KW"/>
</dbReference>
<comment type="subcellular location">
    <subcellularLocation>
        <location evidence="1">Cell membrane</location>
        <topology evidence="1">Peripheral membrane protein</topology>
    </subcellularLocation>
</comment>
<dbReference type="Proteomes" id="UP000030001">
    <property type="component" value="Unassembled WGS sequence"/>
</dbReference>
<dbReference type="Proteomes" id="UP000365705">
    <property type="component" value="Unassembled WGS sequence"/>
</dbReference>
<dbReference type="GO" id="GO:0016887">
    <property type="term" value="F:ATP hydrolysis activity"/>
    <property type="evidence" value="ECO:0007669"/>
    <property type="project" value="InterPro"/>
</dbReference>
<dbReference type="InterPro" id="IPR027417">
    <property type="entry name" value="P-loop_NTPase"/>
</dbReference>
<dbReference type="RefSeq" id="WP_034540837.1">
    <property type="nucleotide sequence ID" value="NZ_CABFNH010000032.1"/>
</dbReference>